<dbReference type="EMBL" id="CP053697">
    <property type="protein sequence ID" value="QKE65632.1"/>
    <property type="molecule type" value="Genomic_DNA"/>
</dbReference>
<keyword evidence="3" id="KW-1185">Reference proteome</keyword>
<protein>
    <submittedName>
        <fullName evidence="2">Endonuclease/exonuclease/phosphatase family protein</fullName>
    </submittedName>
</protein>
<dbReference type="RefSeq" id="WP_173211591.1">
    <property type="nucleotide sequence ID" value="NZ_CP053697.2"/>
</dbReference>
<proteinExistence type="predicted"/>
<dbReference type="GO" id="GO:0016020">
    <property type="term" value="C:membrane"/>
    <property type="evidence" value="ECO:0007669"/>
    <property type="project" value="GOC"/>
</dbReference>
<dbReference type="InterPro" id="IPR005135">
    <property type="entry name" value="Endo/exonuclease/phosphatase"/>
</dbReference>
<dbReference type="PANTHER" id="PTHR14859:SF1">
    <property type="entry name" value="PGAP2-INTERACTING PROTEIN"/>
    <property type="match status" value="1"/>
</dbReference>
<keyword evidence="2" id="KW-0378">Hydrolase</keyword>
<evidence type="ECO:0000313" key="3">
    <source>
        <dbReference type="Proteomes" id="UP000501379"/>
    </source>
</evidence>
<evidence type="ECO:0000259" key="1">
    <source>
        <dbReference type="Pfam" id="PF03372"/>
    </source>
</evidence>
<dbReference type="GO" id="GO:0006506">
    <property type="term" value="P:GPI anchor biosynthetic process"/>
    <property type="evidence" value="ECO:0007669"/>
    <property type="project" value="TreeGrafter"/>
</dbReference>
<dbReference type="Gene3D" id="3.60.10.10">
    <property type="entry name" value="Endonuclease/exonuclease/phosphatase"/>
    <property type="match status" value="1"/>
</dbReference>
<dbReference type="Pfam" id="PF03372">
    <property type="entry name" value="Exo_endo_phos"/>
    <property type="match status" value="1"/>
</dbReference>
<name>A0A6M8FMW9_9GAMM</name>
<sequence>MTLPRPLRLLLLGLMSSAIILAALVYSLTWHPAAREPASLICPVNAPVLQPGQALKVMTWNVQFLAGKRYVFWHDLAGGQDQRPTATDLAYNLDEVARVIRDEQPDLVLLQELHNGARATDYQNQLQLLQERLNDLYPCRAATFYWQAAFVPHPQIMGSVGMQLATLSRVRIARAERLQLPRIRGNLLSRQFQPQHALLTSYLPLANGQELVAINTQLAEPSRASDDGARQVAMSGSLLDQLESQRTPWLFAGDLNRLPPGPQYQQLAAAQRQHFHPQSELTPLLARYPSIPTAQEAEQAAWHTQQPNDPQLSKADRTVDYLLYSPRLVRLDARVRNGDTQRISDHLPISARLLLPLD</sequence>
<keyword evidence="2" id="KW-0540">Nuclease</keyword>
<evidence type="ECO:0000313" key="2">
    <source>
        <dbReference type="EMBL" id="QKE65632.1"/>
    </source>
</evidence>
<organism evidence="2 3">
    <name type="scientific">Aquipseudomonas campi</name>
    <dbReference type="NCBI Taxonomy" id="2731681"/>
    <lineage>
        <taxon>Bacteria</taxon>
        <taxon>Pseudomonadati</taxon>
        <taxon>Pseudomonadota</taxon>
        <taxon>Gammaproteobacteria</taxon>
        <taxon>Pseudomonadales</taxon>
        <taxon>Pseudomonadaceae</taxon>
        <taxon>Aquipseudomonas</taxon>
    </lineage>
</organism>
<dbReference type="InterPro" id="IPR051916">
    <property type="entry name" value="GPI-anchor_lipid_remodeler"/>
</dbReference>
<dbReference type="KEGG" id="pcam:HNE05_01005"/>
<keyword evidence="2" id="KW-0255">Endonuclease</keyword>
<accession>A0A6M8FMW9</accession>
<dbReference type="GO" id="GO:0004527">
    <property type="term" value="F:exonuclease activity"/>
    <property type="evidence" value="ECO:0007669"/>
    <property type="project" value="UniProtKB-KW"/>
</dbReference>
<feature type="domain" description="Endonuclease/exonuclease/phosphatase" evidence="1">
    <location>
        <begin position="58"/>
        <end position="346"/>
    </location>
</feature>
<dbReference type="InterPro" id="IPR036691">
    <property type="entry name" value="Endo/exonu/phosph_ase_sf"/>
</dbReference>
<dbReference type="GO" id="GO:0004519">
    <property type="term" value="F:endonuclease activity"/>
    <property type="evidence" value="ECO:0007669"/>
    <property type="project" value="UniProtKB-KW"/>
</dbReference>
<dbReference type="AlphaFoldDB" id="A0A6M8FMW9"/>
<gene>
    <name evidence="2" type="ORF">HNE05_01005</name>
</gene>
<dbReference type="Proteomes" id="UP000501379">
    <property type="component" value="Chromosome"/>
</dbReference>
<dbReference type="PANTHER" id="PTHR14859">
    <property type="entry name" value="CALCOFLUOR WHITE HYPERSENSITIVE PROTEIN PRECURSOR"/>
    <property type="match status" value="1"/>
</dbReference>
<reference evidence="2" key="1">
    <citation type="submission" date="2020-07" db="EMBL/GenBank/DDBJ databases">
        <title>Nitrate ammonifying Pseudomonas campi sp. nov. isolated from German agricultural grassland.</title>
        <authorList>
            <person name="Timsy T."/>
            <person name="Ulrich A."/>
            <person name="Spanner T."/>
            <person name="Foesel B."/>
            <person name="Kolb S."/>
            <person name="Horn M.A."/>
            <person name="Behrendt U."/>
        </authorList>
    </citation>
    <scope>NUCLEOTIDE SEQUENCE</scope>
    <source>
        <strain evidence="2">S1-A32-2</strain>
    </source>
</reference>
<dbReference type="SUPFAM" id="SSF56219">
    <property type="entry name" value="DNase I-like"/>
    <property type="match status" value="1"/>
</dbReference>